<dbReference type="InterPro" id="IPR028994">
    <property type="entry name" value="Integrin_alpha_N"/>
</dbReference>
<feature type="compositionally biased region" description="Polar residues" evidence="2">
    <location>
        <begin position="347"/>
        <end position="356"/>
    </location>
</feature>
<dbReference type="EMBL" id="AGNL01046727">
    <property type="protein sequence ID" value="EJK47683.1"/>
    <property type="molecule type" value="Genomic_DNA"/>
</dbReference>
<evidence type="ECO:0000256" key="1">
    <source>
        <dbReference type="ARBA" id="ARBA00022729"/>
    </source>
</evidence>
<dbReference type="eggNOG" id="ENOG502SAF2">
    <property type="taxonomic scope" value="Eukaryota"/>
</dbReference>
<organism evidence="4 5">
    <name type="scientific">Thalassiosira oceanica</name>
    <name type="common">Marine diatom</name>
    <dbReference type="NCBI Taxonomy" id="159749"/>
    <lineage>
        <taxon>Eukaryota</taxon>
        <taxon>Sar</taxon>
        <taxon>Stramenopiles</taxon>
        <taxon>Ochrophyta</taxon>
        <taxon>Bacillariophyta</taxon>
        <taxon>Coscinodiscophyceae</taxon>
        <taxon>Thalassiosirophycidae</taxon>
        <taxon>Thalassiosirales</taxon>
        <taxon>Thalassiosiraceae</taxon>
        <taxon>Thalassiosira</taxon>
    </lineage>
</organism>
<gene>
    <name evidence="4" type="ORF">THAOC_33579</name>
</gene>
<evidence type="ECO:0000256" key="2">
    <source>
        <dbReference type="SAM" id="MobiDB-lite"/>
    </source>
</evidence>
<dbReference type="OrthoDB" id="188207at2759"/>
<dbReference type="PANTHER" id="PTHR36220">
    <property type="entry name" value="UNNAMED PRODUCT"/>
    <property type="match status" value="1"/>
</dbReference>
<keyword evidence="3" id="KW-0472">Membrane</keyword>
<dbReference type="InterPro" id="IPR013517">
    <property type="entry name" value="FG-GAP"/>
</dbReference>
<sequence>MNWPGWWPAEKAVRSPSLSAAASPRPRSSAWTHLSSPGPVSHPATVLVLFTSPGKLKQGQQGHNQGTVTQPRPHKQGREGRVRCRRCRTAILEARPHEDQEQETKSEAPTSAMSSESSPDDHGHVAVDATVSPISPTPPSPPSDVATQETGGSTNSTNASATPPVQEVPENGMTASTIRAINDDDRPIPVWQVADHEKESEGPQLHDGPPGPPRFPHELDDSLAKKVEKERATSTAFEDRLRVSCSRERAAQETGVDTEVGDSTAAPMVQAEVTQGGATTATIRAINDGDPPLPLLQVTVRENEIEGPQLHDGPPGPQYSLSEFDDSLAKRVGNEFEPTSSDHPRDNASTVHSTTGAPVANSAAVGPPMGGGVEEGSAPSGGSALLMSPPTEAATTAVGLNLALSDCSTFVAQAWVEEPEGMPGRGTVYEAEPIEPQMPTVLPFYQQKRFAFVLVAMFLLAVGIATAVPLLNNLDSSNGGANIPTITGYLKKARCLDELDQRLIHSLLSQPSVQAYRGKLLAPDGAPFDYFGASVAVYRDTIVVGAEEDDDNGMRSGSAYVFVRSGDEWTPEAKLLVPDGAAFDYFGHSVAIYGDSIVVGAYWDDDNGSASGSAHVFVRSGKEWTHKAKLLAPDGAADDKFGYSTAIYRDTIVVGAHLDDDNGYWSGSAHVFVQSEGPSQEGWTHQAKLLAPDGAEFDYFGGSVAIYGDIIVVSAYWDDDN</sequence>
<accession>K0R3Z3</accession>
<feature type="compositionally biased region" description="Basic and acidic residues" evidence="2">
    <location>
        <begin position="94"/>
        <end position="106"/>
    </location>
</feature>
<dbReference type="Gene3D" id="2.130.10.130">
    <property type="entry name" value="Integrin alpha, N-terminal"/>
    <property type="match status" value="2"/>
</dbReference>
<dbReference type="SUPFAM" id="SSF69318">
    <property type="entry name" value="Integrin alpha N-terminal domain"/>
    <property type="match status" value="1"/>
</dbReference>
<feature type="region of interest" description="Disordered" evidence="2">
    <location>
        <begin position="1"/>
        <end position="216"/>
    </location>
</feature>
<feature type="region of interest" description="Disordered" evidence="2">
    <location>
        <begin position="334"/>
        <end position="379"/>
    </location>
</feature>
<feature type="compositionally biased region" description="Polar residues" evidence="2">
    <location>
        <begin position="107"/>
        <end position="117"/>
    </location>
</feature>
<comment type="caution">
    <text evidence="4">The sequence shown here is derived from an EMBL/GenBank/DDBJ whole genome shotgun (WGS) entry which is preliminary data.</text>
</comment>
<proteinExistence type="predicted"/>
<dbReference type="AlphaFoldDB" id="K0R3Z3"/>
<keyword evidence="3" id="KW-0812">Transmembrane</keyword>
<feature type="compositionally biased region" description="Low complexity" evidence="2">
    <location>
        <begin position="14"/>
        <end position="30"/>
    </location>
</feature>
<evidence type="ECO:0000313" key="5">
    <source>
        <dbReference type="Proteomes" id="UP000266841"/>
    </source>
</evidence>
<keyword evidence="1" id="KW-0732">Signal</keyword>
<feature type="transmembrane region" description="Helical" evidence="3">
    <location>
        <begin position="450"/>
        <end position="471"/>
    </location>
</feature>
<evidence type="ECO:0000313" key="4">
    <source>
        <dbReference type="EMBL" id="EJK47683.1"/>
    </source>
</evidence>
<reference evidence="4 5" key="1">
    <citation type="journal article" date="2012" name="Genome Biol.">
        <title>Genome and low-iron response of an oceanic diatom adapted to chronic iron limitation.</title>
        <authorList>
            <person name="Lommer M."/>
            <person name="Specht M."/>
            <person name="Roy A.S."/>
            <person name="Kraemer L."/>
            <person name="Andreson R."/>
            <person name="Gutowska M.A."/>
            <person name="Wolf J."/>
            <person name="Bergner S.V."/>
            <person name="Schilhabel M.B."/>
            <person name="Klostermeier U.C."/>
            <person name="Beiko R.G."/>
            <person name="Rosenstiel P."/>
            <person name="Hippler M."/>
            <person name="Laroche J."/>
        </authorList>
    </citation>
    <scope>NUCLEOTIDE SEQUENCE [LARGE SCALE GENOMIC DNA]</scope>
    <source>
        <strain evidence="4 5">CCMP1005</strain>
    </source>
</reference>
<feature type="compositionally biased region" description="Basic and acidic residues" evidence="2">
    <location>
        <begin position="334"/>
        <end position="346"/>
    </location>
</feature>
<evidence type="ECO:0000256" key="3">
    <source>
        <dbReference type="SAM" id="Phobius"/>
    </source>
</evidence>
<keyword evidence="3" id="KW-1133">Transmembrane helix</keyword>
<dbReference type="PANTHER" id="PTHR36220:SF1">
    <property type="entry name" value="GAMMA TUBULIN COMPLEX COMPONENT C-TERMINAL DOMAIN-CONTAINING PROTEIN"/>
    <property type="match status" value="1"/>
</dbReference>
<keyword evidence="5" id="KW-1185">Reference proteome</keyword>
<feature type="compositionally biased region" description="Polar residues" evidence="2">
    <location>
        <begin position="145"/>
        <end position="163"/>
    </location>
</feature>
<dbReference type="Pfam" id="PF14312">
    <property type="entry name" value="FG-GAP_2"/>
    <property type="match status" value="4"/>
</dbReference>
<protein>
    <submittedName>
        <fullName evidence="4">Uncharacterized protein</fullName>
    </submittedName>
</protein>
<dbReference type="Proteomes" id="UP000266841">
    <property type="component" value="Unassembled WGS sequence"/>
</dbReference>
<feature type="non-terminal residue" evidence="4">
    <location>
        <position position="721"/>
    </location>
</feature>
<name>K0R3Z3_THAOC</name>
<feature type="compositionally biased region" description="Polar residues" evidence="2">
    <location>
        <begin position="58"/>
        <end position="70"/>
    </location>
</feature>